<dbReference type="GO" id="GO:0030245">
    <property type="term" value="P:cellulose catabolic process"/>
    <property type="evidence" value="ECO:0007669"/>
    <property type="project" value="UniProtKB-UniRule"/>
</dbReference>
<evidence type="ECO:0000256" key="15">
    <source>
        <dbReference type="ARBA" id="ARBA00045077"/>
    </source>
</evidence>
<accession>A0A2J6QZF9</accession>
<comment type="domain">
    <text evidence="16">Has a modular structure: an endo-beta-1,4-glucanase catalytic module at the N-terminus, a linker rich in serines and threonines, and a C-terminal carbohydrate-binding module (CBM).</text>
</comment>
<keyword evidence="4" id="KW-0479">Metal-binding</keyword>
<keyword evidence="13 16" id="KW-0624">Polysaccharide degradation</keyword>
<dbReference type="AlphaFoldDB" id="A0A2J6QZF9"/>
<keyword evidence="6 16" id="KW-0136">Cellulose degradation</keyword>
<dbReference type="PANTHER" id="PTHR33353:SF18">
    <property type="entry name" value="ENDOGLUCANASE II"/>
    <property type="match status" value="1"/>
</dbReference>
<dbReference type="EC" id="1.14.99.56" evidence="16"/>
<protein>
    <recommendedName>
        <fullName evidence="16">AA9 family lytic polysaccharide monooxygenase</fullName>
        <ecNumber evidence="16">1.14.99.56</ecNumber>
    </recommendedName>
    <alternativeName>
        <fullName evidence="16">Endo-beta-1,4-glucanase</fullName>
    </alternativeName>
    <alternativeName>
        <fullName evidence="16">Glycosyl hydrolase 61 family protein</fullName>
    </alternativeName>
</protein>
<dbReference type="GO" id="GO:0046872">
    <property type="term" value="F:metal ion binding"/>
    <property type="evidence" value="ECO:0007669"/>
    <property type="project" value="UniProtKB-KW"/>
</dbReference>
<evidence type="ECO:0000256" key="7">
    <source>
        <dbReference type="ARBA" id="ARBA00023002"/>
    </source>
</evidence>
<keyword evidence="5 18" id="KW-0732">Signal</keyword>
<sequence length="292" mass="30067">MRLSITFALASLTCIASCHTIFVQFGVEGTTYPVSHGIRDPTYDGPIQDVTAQYIACNGGGQQATAPSSDIINVKAGDTVQATWRHTLTSTAATDSVYVVDPSHKGPTLAYLKKVTDATTATGPGSGWFKVQESGLNTATGKWATEDLIANKGVQNIVIPPCLEDGQYLLRPELIALHAAASKGGAQFYMECAQINVSGGTGTANPATATDPGILINIYDNPTSYTIPGPAPFTCGAGGDSTTPVVEPEVSAPPVSVAPPHSTFVTSAKPKASTVKAPLKSTGTGAHAPVHT</sequence>
<evidence type="ECO:0000313" key="21">
    <source>
        <dbReference type="Proteomes" id="UP000235786"/>
    </source>
</evidence>
<feature type="region of interest" description="Disordered" evidence="17">
    <location>
        <begin position="241"/>
        <end position="270"/>
    </location>
</feature>
<comment type="cofactor">
    <cofactor evidence="1">
        <name>Cu(2+)</name>
        <dbReference type="ChEBI" id="CHEBI:29036"/>
    </cofactor>
</comment>
<proteinExistence type="inferred from homology"/>
<organism evidence="20 21">
    <name type="scientific">Hyaloscypha variabilis (strain UAMH 11265 / GT02V1 / F)</name>
    <name type="common">Meliniomyces variabilis</name>
    <dbReference type="NCBI Taxonomy" id="1149755"/>
    <lineage>
        <taxon>Eukaryota</taxon>
        <taxon>Fungi</taxon>
        <taxon>Dikarya</taxon>
        <taxon>Ascomycota</taxon>
        <taxon>Pezizomycotina</taxon>
        <taxon>Leotiomycetes</taxon>
        <taxon>Helotiales</taxon>
        <taxon>Hyaloscyphaceae</taxon>
        <taxon>Hyaloscypha</taxon>
        <taxon>Hyaloscypha variabilis</taxon>
    </lineage>
</organism>
<keyword evidence="12 16" id="KW-0119">Carbohydrate metabolism</keyword>
<evidence type="ECO:0000259" key="19">
    <source>
        <dbReference type="Pfam" id="PF03443"/>
    </source>
</evidence>
<evidence type="ECO:0000256" key="17">
    <source>
        <dbReference type="SAM" id="MobiDB-lite"/>
    </source>
</evidence>
<evidence type="ECO:0000256" key="2">
    <source>
        <dbReference type="ARBA" id="ARBA00004613"/>
    </source>
</evidence>
<dbReference type="GO" id="GO:0030248">
    <property type="term" value="F:cellulose binding"/>
    <property type="evidence" value="ECO:0007669"/>
    <property type="project" value="UniProtKB-UniRule"/>
</dbReference>
<keyword evidence="3 16" id="KW-0964">Secreted</keyword>
<evidence type="ECO:0000256" key="5">
    <source>
        <dbReference type="ARBA" id="ARBA00022729"/>
    </source>
</evidence>
<evidence type="ECO:0000256" key="14">
    <source>
        <dbReference type="ARBA" id="ARBA00044502"/>
    </source>
</evidence>
<evidence type="ECO:0000256" key="9">
    <source>
        <dbReference type="ARBA" id="ARBA00023033"/>
    </source>
</evidence>
<evidence type="ECO:0000256" key="1">
    <source>
        <dbReference type="ARBA" id="ARBA00001973"/>
    </source>
</evidence>
<evidence type="ECO:0000256" key="13">
    <source>
        <dbReference type="ARBA" id="ARBA00023326"/>
    </source>
</evidence>
<evidence type="ECO:0000256" key="10">
    <source>
        <dbReference type="ARBA" id="ARBA00023157"/>
    </source>
</evidence>
<keyword evidence="10 16" id="KW-1015">Disulfide bond</keyword>
<dbReference type="Gene3D" id="2.70.50.70">
    <property type="match status" value="1"/>
</dbReference>
<dbReference type="STRING" id="1149755.A0A2J6QZF9"/>
<comment type="function">
    <text evidence="16">Lytic polysaccharide monooxygenase (LMPO) that depolymerizes crystalline and amorphous polysaccharides via the oxidation of scissile alpha- or beta-(1-4)-glycosidic bonds, yielding C1 and/or C4 oxidation products. Catalysis by LPMOs requires the reduction of the active-site copper from Cu(II) to Cu(I) by a reducing agent and H(2)O(2) or O(2) as a cosubstrate.</text>
</comment>
<keyword evidence="11" id="KW-0325">Glycoprotein</keyword>
<dbReference type="InterPro" id="IPR005103">
    <property type="entry name" value="AA9_LPMO"/>
</dbReference>
<reference evidence="20 21" key="1">
    <citation type="submission" date="2016-04" db="EMBL/GenBank/DDBJ databases">
        <title>A degradative enzymes factory behind the ericoid mycorrhizal symbiosis.</title>
        <authorList>
            <consortium name="DOE Joint Genome Institute"/>
            <person name="Martino E."/>
            <person name="Morin E."/>
            <person name="Grelet G."/>
            <person name="Kuo A."/>
            <person name="Kohler A."/>
            <person name="Daghino S."/>
            <person name="Barry K."/>
            <person name="Choi C."/>
            <person name="Cichocki N."/>
            <person name="Clum A."/>
            <person name="Copeland A."/>
            <person name="Hainaut M."/>
            <person name="Haridas S."/>
            <person name="Labutti K."/>
            <person name="Lindquist E."/>
            <person name="Lipzen A."/>
            <person name="Khouja H.-R."/>
            <person name="Murat C."/>
            <person name="Ohm R."/>
            <person name="Olson A."/>
            <person name="Spatafora J."/>
            <person name="Veneault-Fourrey C."/>
            <person name="Henrissat B."/>
            <person name="Grigoriev I."/>
            <person name="Martin F."/>
            <person name="Perotto S."/>
        </authorList>
    </citation>
    <scope>NUCLEOTIDE SEQUENCE [LARGE SCALE GENOMIC DNA]</scope>
    <source>
        <strain evidence="20 21">F</strain>
    </source>
</reference>
<dbReference type="GO" id="GO:0005576">
    <property type="term" value="C:extracellular region"/>
    <property type="evidence" value="ECO:0007669"/>
    <property type="project" value="UniProtKB-SubCell"/>
</dbReference>
<keyword evidence="21" id="KW-1185">Reference proteome</keyword>
<evidence type="ECO:0000256" key="12">
    <source>
        <dbReference type="ARBA" id="ARBA00023277"/>
    </source>
</evidence>
<comment type="similarity">
    <text evidence="14">Belongs to the polysaccharide monooxygenase AA9 family.</text>
</comment>
<dbReference type="GO" id="GO:0008810">
    <property type="term" value="F:cellulase activity"/>
    <property type="evidence" value="ECO:0007669"/>
    <property type="project" value="UniProtKB-UniRule"/>
</dbReference>
<dbReference type="EMBL" id="KZ613962">
    <property type="protein sequence ID" value="PMD31621.1"/>
    <property type="molecule type" value="Genomic_DNA"/>
</dbReference>
<gene>
    <name evidence="20" type="ORF">L207DRAFT_611066</name>
</gene>
<feature type="chain" id="PRO_5014337170" description="AA9 family lytic polysaccharide monooxygenase" evidence="18">
    <location>
        <begin position="21"/>
        <end position="292"/>
    </location>
</feature>
<evidence type="ECO:0000256" key="16">
    <source>
        <dbReference type="RuleBase" id="RU368122"/>
    </source>
</evidence>
<evidence type="ECO:0000313" key="20">
    <source>
        <dbReference type="EMBL" id="PMD31621.1"/>
    </source>
</evidence>
<feature type="domain" description="Auxiliary Activity family 9 catalytic" evidence="19">
    <location>
        <begin position="19"/>
        <end position="225"/>
    </location>
</feature>
<evidence type="ECO:0000256" key="3">
    <source>
        <dbReference type="ARBA" id="ARBA00022525"/>
    </source>
</evidence>
<dbReference type="PANTHER" id="PTHR33353">
    <property type="entry name" value="PUTATIVE (AFU_ORTHOLOGUE AFUA_1G12560)-RELATED"/>
    <property type="match status" value="1"/>
</dbReference>
<evidence type="ECO:0000256" key="6">
    <source>
        <dbReference type="ARBA" id="ARBA00023001"/>
    </source>
</evidence>
<feature type="compositionally biased region" description="Low complexity" evidence="17">
    <location>
        <begin position="244"/>
        <end position="260"/>
    </location>
</feature>
<dbReference type="CDD" id="cd21175">
    <property type="entry name" value="LPMO_AA9"/>
    <property type="match status" value="1"/>
</dbReference>
<feature type="signal peptide" evidence="18">
    <location>
        <begin position="1"/>
        <end position="20"/>
    </location>
</feature>
<keyword evidence="20" id="KW-0378">Hydrolase</keyword>
<dbReference type="GO" id="GO:0004497">
    <property type="term" value="F:monooxygenase activity"/>
    <property type="evidence" value="ECO:0007669"/>
    <property type="project" value="UniProtKB-KW"/>
</dbReference>
<evidence type="ECO:0000256" key="18">
    <source>
        <dbReference type="SAM" id="SignalP"/>
    </source>
</evidence>
<dbReference type="OrthoDB" id="5558646at2759"/>
<dbReference type="Pfam" id="PF03443">
    <property type="entry name" value="AA9"/>
    <property type="match status" value="1"/>
</dbReference>
<name>A0A2J6QZF9_HYAVF</name>
<dbReference type="InterPro" id="IPR049892">
    <property type="entry name" value="AA9"/>
</dbReference>
<evidence type="ECO:0000256" key="4">
    <source>
        <dbReference type="ARBA" id="ARBA00022723"/>
    </source>
</evidence>
<comment type="subcellular location">
    <subcellularLocation>
        <location evidence="2 16">Secreted</location>
    </subcellularLocation>
</comment>
<dbReference type="Proteomes" id="UP000235786">
    <property type="component" value="Unassembled WGS sequence"/>
</dbReference>
<keyword evidence="8" id="KW-0186">Copper</keyword>
<keyword evidence="7" id="KW-0560">Oxidoreductase</keyword>
<comment type="catalytic activity">
    <reaction evidence="15 16">
        <text>[(1-&gt;4)-beta-D-glucosyl]n+m + reduced acceptor + O2 = 4-dehydro-beta-D-glucosyl-[(1-&gt;4)-beta-D-glucosyl]n-1 + [(1-&gt;4)-beta-D-glucosyl]m + acceptor + H2O.</text>
        <dbReference type="EC" id="1.14.99.56"/>
    </reaction>
</comment>
<keyword evidence="9" id="KW-0503">Monooxygenase</keyword>
<evidence type="ECO:0000256" key="11">
    <source>
        <dbReference type="ARBA" id="ARBA00023180"/>
    </source>
</evidence>
<evidence type="ECO:0000256" key="8">
    <source>
        <dbReference type="ARBA" id="ARBA00023008"/>
    </source>
</evidence>